<evidence type="ECO:0000313" key="2">
    <source>
        <dbReference type="Proteomes" id="UP000004508"/>
    </source>
</evidence>
<dbReference type="Proteomes" id="UP000004508">
    <property type="component" value="Unassembled WGS sequence"/>
</dbReference>
<sequence length="119" mass="13936">MAVGERFSHARDILCCSGQQFRDQEQQGFQFKGFLQRSEMLVATDFLRHIRAHQQDRDMLIFLLAFQPICELQTVYPLHLHTTIGSGEKTWRRCAAQASFFPHEKWPASLRRSRVSRQA</sequence>
<organism evidence="1 2">
    <name type="scientific">Ktedonobacter racemifer DSM 44963</name>
    <dbReference type="NCBI Taxonomy" id="485913"/>
    <lineage>
        <taxon>Bacteria</taxon>
        <taxon>Bacillati</taxon>
        <taxon>Chloroflexota</taxon>
        <taxon>Ktedonobacteria</taxon>
        <taxon>Ktedonobacterales</taxon>
        <taxon>Ktedonobacteraceae</taxon>
        <taxon>Ktedonobacter</taxon>
    </lineage>
</organism>
<proteinExistence type="predicted"/>
<comment type="caution">
    <text evidence="1">The sequence shown here is derived from an EMBL/GenBank/DDBJ whole genome shotgun (WGS) entry which is preliminary data.</text>
</comment>
<name>D6TXP2_KTERA</name>
<keyword evidence="2" id="KW-1185">Reference proteome</keyword>
<accession>D6TXP2</accession>
<gene>
    <name evidence="1" type="ORF">Krac_4007</name>
</gene>
<protein>
    <submittedName>
        <fullName evidence="1">Uncharacterized protein</fullName>
    </submittedName>
</protein>
<dbReference type="EMBL" id="ADVG01000003">
    <property type="protein sequence ID" value="EFH83089.1"/>
    <property type="molecule type" value="Genomic_DNA"/>
</dbReference>
<dbReference type="InParanoid" id="D6TXP2"/>
<dbReference type="AlphaFoldDB" id="D6TXP2"/>
<reference evidence="1 2" key="1">
    <citation type="journal article" date="2011" name="Stand. Genomic Sci.">
        <title>Non-contiguous finished genome sequence and contextual data of the filamentous soil bacterium Ktedonobacter racemifer type strain (SOSP1-21).</title>
        <authorList>
            <person name="Chang Y.J."/>
            <person name="Land M."/>
            <person name="Hauser L."/>
            <person name="Chertkov O."/>
            <person name="Del Rio T.G."/>
            <person name="Nolan M."/>
            <person name="Copeland A."/>
            <person name="Tice H."/>
            <person name="Cheng J.F."/>
            <person name="Lucas S."/>
            <person name="Han C."/>
            <person name="Goodwin L."/>
            <person name="Pitluck S."/>
            <person name="Ivanova N."/>
            <person name="Ovchinikova G."/>
            <person name="Pati A."/>
            <person name="Chen A."/>
            <person name="Palaniappan K."/>
            <person name="Mavromatis K."/>
            <person name="Liolios K."/>
            <person name="Brettin T."/>
            <person name="Fiebig A."/>
            <person name="Rohde M."/>
            <person name="Abt B."/>
            <person name="Goker M."/>
            <person name="Detter J.C."/>
            <person name="Woyke T."/>
            <person name="Bristow J."/>
            <person name="Eisen J.A."/>
            <person name="Markowitz V."/>
            <person name="Hugenholtz P."/>
            <person name="Kyrpides N.C."/>
            <person name="Klenk H.P."/>
            <person name="Lapidus A."/>
        </authorList>
    </citation>
    <scope>NUCLEOTIDE SEQUENCE [LARGE SCALE GENOMIC DNA]</scope>
    <source>
        <strain evidence="2">DSM 44963</strain>
    </source>
</reference>
<evidence type="ECO:0000313" key="1">
    <source>
        <dbReference type="EMBL" id="EFH83089.1"/>
    </source>
</evidence>